<protein>
    <submittedName>
        <fullName evidence="3">Uncharacterized protein</fullName>
    </submittedName>
</protein>
<gene>
    <name evidence="3" type="ORF">PSIN1315_LOCUS11653</name>
</gene>
<accession>A0A7S3FHG9</accession>
<sequence>MPCFIVGATLGLFALEALDAMLATFYVCFSEHPQFLKDRDEGAFIETMDMLLELGDDELTESEDERSIHSDSSGVEEAMFADYSDNDSEEEEEDYDPRFEVEGLEDGKGERALVVTTQP</sequence>
<reference evidence="3" key="1">
    <citation type="submission" date="2021-01" db="EMBL/GenBank/DDBJ databases">
        <authorList>
            <person name="Corre E."/>
            <person name="Pelletier E."/>
            <person name="Niang G."/>
            <person name="Scheremetjew M."/>
            <person name="Finn R."/>
            <person name="Kale V."/>
            <person name="Holt S."/>
            <person name="Cochrane G."/>
            <person name="Meng A."/>
            <person name="Brown T."/>
            <person name="Cohen L."/>
        </authorList>
    </citation>
    <scope>NUCLEOTIDE SEQUENCE</scope>
    <source>
        <strain evidence="3">RCC927</strain>
    </source>
</reference>
<feature type="chain" id="PRO_5031226734" evidence="2">
    <location>
        <begin position="31"/>
        <end position="119"/>
    </location>
</feature>
<dbReference type="AlphaFoldDB" id="A0A7S3FHG9"/>
<keyword evidence="2" id="KW-0732">Signal</keyword>
<feature type="compositionally biased region" description="Acidic residues" evidence="1">
    <location>
        <begin position="84"/>
        <end position="95"/>
    </location>
</feature>
<name>A0A7S3FHG9_9VIRI</name>
<feature type="region of interest" description="Disordered" evidence="1">
    <location>
        <begin position="57"/>
        <end position="119"/>
    </location>
</feature>
<evidence type="ECO:0000256" key="1">
    <source>
        <dbReference type="SAM" id="MobiDB-lite"/>
    </source>
</evidence>
<evidence type="ECO:0000256" key="2">
    <source>
        <dbReference type="SAM" id="SignalP"/>
    </source>
</evidence>
<feature type="compositionally biased region" description="Basic and acidic residues" evidence="1">
    <location>
        <begin position="96"/>
        <end position="111"/>
    </location>
</feature>
<proteinExistence type="predicted"/>
<organism evidence="3">
    <name type="scientific">Prasinoderma singulare</name>
    <dbReference type="NCBI Taxonomy" id="676789"/>
    <lineage>
        <taxon>Eukaryota</taxon>
        <taxon>Viridiplantae</taxon>
        <taxon>Prasinodermophyta</taxon>
        <taxon>Prasinodermophyceae</taxon>
        <taxon>Prasinodermales</taxon>
        <taxon>Prasinodermaceae</taxon>
        <taxon>Prasinoderma</taxon>
    </lineage>
</organism>
<dbReference type="EMBL" id="HBHY01018087">
    <property type="protein sequence ID" value="CAE0148075.1"/>
    <property type="molecule type" value="Transcribed_RNA"/>
</dbReference>
<evidence type="ECO:0000313" key="3">
    <source>
        <dbReference type="EMBL" id="CAE0148075.1"/>
    </source>
</evidence>
<feature type="signal peptide" evidence="2">
    <location>
        <begin position="1"/>
        <end position="30"/>
    </location>
</feature>